<dbReference type="InterPro" id="IPR001647">
    <property type="entry name" value="HTH_TetR"/>
</dbReference>
<dbReference type="InterPro" id="IPR036271">
    <property type="entry name" value="Tet_transcr_reg_TetR-rel_C_sf"/>
</dbReference>
<dbReference type="SUPFAM" id="SSF46689">
    <property type="entry name" value="Homeodomain-like"/>
    <property type="match status" value="1"/>
</dbReference>
<evidence type="ECO:0000313" key="7">
    <source>
        <dbReference type="Proteomes" id="UP000295157"/>
    </source>
</evidence>
<dbReference type="PROSITE" id="PS50977">
    <property type="entry name" value="HTH_TETR_2"/>
    <property type="match status" value="1"/>
</dbReference>
<dbReference type="Gene3D" id="1.10.357.10">
    <property type="entry name" value="Tetracycline Repressor, domain 2"/>
    <property type="match status" value="1"/>
</dbReference>
<name>A0A4R4NEG4_9ACTN</name>
<evidence type="ECO:0000256" key="2">
    <source>
        <dbReference type="ARBA" id="ARBA00023125"/>
    </source>
</evidence>
<accession>A0A4R4NEG4</accession>
<dbReference type="Pfam" id="PF00440">
    <property type="entry name" value="TetR_N"/>
    <property type="match status" value="1"/>
</dbReference>
<dbReference type="GO" id="GO:0000976">
    <property type="term" value="F:transcription cis-regulatory region binding"/>
    <property type="evidence" value="ECO:0007669"/>
    <property type="project" value="TreeGrafter"/>
</dbReference>
<feature type="domain" description="HTH tetR-type" evidence="5">
    <location>
        <begin position="6"/>
        <end position="65"/>
    </location>
</feature>
<dbReference type="PANTHER" id="PTHR30055">
    <property type="entry name" value="HTH-TYPE TRANSCRIPTIONAL REGULATOR RUTR"/>
    <property type="match status" value="1"/>
</dbReference>
<reference evidence="6 7" key="1">
    <citation type="submission" date="2019-02" db="EMBL/GenBank/DDBJ databases">
        <title>Draft genome sequences of novel Actinobacteria.</title>
        <authorList>
            <person name="Sahin N."/>
            <person name="Ay H."/>
            <person name="Saygin H."/>
        </authorList>
    </citation>
    <scope>NUCLEOTIDE SEQUENCE [LARGE SCALE GENOMIC DNA]</scope>
    <source>
        <strain evidence="6 7">KC201</strain>
    </source>
</reference>
<dbReference type="SUPFAM" id="SSF48498">
    <property type="entry name" value="Tetracyclin repressor-like, C-terminal domain"/>
    <property type="match status" value="1"/>
</dbReference>
<dbReference type="InterPro" id="IPR050109">
    <property type="entry name" value="HTH-type_TetR-like_transc_reg"/>
</dbReference>
<feature type="DNA-binding region" description="H-T-H motif" evidence="4">
    <location>
        <begin position="28"/>
        <end position="47"/>
    </location>
</feature>
<sequence>MRADARRNRDRLLAEARTAFLDHGTDASLEDIAARAGVGVATLYRHFPTREALLEELLRERFDALTAGAQGLAGHPSPREALIAWTLDFVQTTTVYRGLTAAVTATLNDPCSALHASCEAMRGAGTALLTRAQEAGEVRGDITPLEFLALVAGSSWAREQMAGDDLQGDRLLLLLFEGLERPDAGGRPGR</sequence>
<dbReference type="Proteomes" id="UP000295157">
    <property type="component" value="Unassembled WGS sequence"/>
</dbReference>
<dbReference type="PRINTS" id="PR00455">
    <property type="entry name" value="HTHTETR"/>
</dbReference>
<dbReference type="Pfam" id="PF21597">
    <property type="entry name" value="TetR_C_43"/>
    <property type="match status" value="1"/>
</dbReference>
<keyword evidence="7" id="KW-1185">Reference proteome</keyword>
<keyword evidence="2 4" id="KW-0238">DNA-binding</keyword>
<dbReference type="GO" id="GO:0003700">
    <property type="term" value="F:DNA-binding transcription factor activity"/>
    <property type="evidence" value="ECO:0007669"/>
    <property type="project" value="TreeGrafter"/>
</dbReference>
<dbReference type="AlphaFoldDB" id="A0A4R4NEG4"/>
<keyword evidence="1" id="KW-0805">Transcription regulation</keyword>
<dbReference type="OrthoDB" id="3295174at2"/>
<comment type="caution">
    <text evidence="6">The sequence shown here is derived from an EMBL/GenBank/DDBJ whole genome shotgun (WGS) entry which is preliminary data.</text>
</comment>
<dbReference type="InterPro" id="IPR009057">
    <property type="entry name" value="Homeodomain-like_sf"/>
</dbReference>
<keyword evidence="3" id="KW-0804">Transcription</keyword>
<evidence type="ECO:0000259" key="5">
    <source>
        <dbReference type="PROSITE" id="PS50977"/>
    </source>
</evidence>
<proteinExistence type="predicted"/>
<dbReference type="InterPro" id="IPR049445">
    <property type="entry name" value="TetR_SbtR-like_C"/>
</dbReference>
<evidence type="ECO:0000256" key="3">
    <source>
        <dbReference type="ARBA" id="ARBA00023163"/>
    </source>
</evidence>
<protein>
    <submittedName>
        <fullName evidence="6">TetR family transcriptional regulator</fullName>
    </submittedName>
</protein>
<evidence type="ECO:0000256" key="1">
    <source>
        <dbReference type="ARBA" id="ARBA00023015"/>
    </source>
</evidence>
<dbReference type="PANTHER" id="PTHR30055:SF234">
    <property type="entry name" value="HTH-TYPE TRANSCRIPTIONAL REGULATOR BETI"/>
    <property type="match status" value="1"/>
</dbReference>
<dbReference type="EMBL" id="SMJZ01000076">
    <property type="protein sequence ID" value="TDC05102.1"/>
    <property type="molecule type" value="Genomic_DNA"/>
</dbReference>
<gene>
    <name evidence="6" type="ORF">E1267_20660</name>
</gene>
<organism evidence="6 7">
    <name type="scientific">Nonomuraea longispora</name>
    <dbReference type="NCBI Taxonomy" id="1848320"/>
    <lineage>
        <taxon>Bacteria</taxon>
        <taxon>Bacillati</taxon>
        <taxon>Actinomycetota</taxon>
        <taxon>Actinomycetes</taxon>
        <taxon>Streptosporangiales</taxon>
        <taxon>Streptosporangiaceae</taxon>
        <taxon>Nonomuraea</taxon>
    </lineage>
</organism>
<evidence type="ECO:0000313" key="6">
    <source>
        <dbReference type="EMBL" id="TDC05102.1"/>
    </source>
</evidence>
<evidence type="ECO:0000256" key="4">
    <source>
        <dbReference type="PROSITE-ProRule" id="PRU00335"/>
    </source>
</evidence>